<sequence>MTTGPVTRPPGACTAGRPAPEPRPLLRVRLREANRLSAFNRRSRGEGL</sequence>
<dbReference type="Proteomes" id="UP001577267">
    <property type="component" value="Unassembled WGS sequence"/>
</dbReference>
<feature type="region of interest" description="Disordered" evidence="1">
    <location>
        <begin position="1"/>
        <end position="29"/>
    </location>
</feature>
<comment type="caution">
    <text evidence="2">The sequence shown here is derived from an EMBL/GenBank/DDBJ whole genome shotgun (WGS) entry which is preliminary data.</text>
</comment>
<reference evidence="2 3" key="1">
    <citation type="submission" date="2024-09" db="EMBL/GenBank/DDBJ databases">
        <title>Draft genome sequence of multifaceted antimicrobials producing Streptomyces sp. strain FH1.</title>
        <authorList>
            <person name="Hassan F."/>
            <person name="Ali H."/>
            <person name="Hassan N."/>
            <person name="Nawaz A."/>
        </authorList>
    </citation>
    <scope>NUCLEOTIDE SEQUENCE [LARGE SCALE GENOMIC DNA]</scope>
    <source>
        <strain evidence="2 3">FH1</strain>
    </source>
</reference>
<organism evidence="2 3">
    <name type="scientific">Streptomyces carpaticus</name>
    <dbReference type="NCBI Taxonomy" id="285558"/>
    <lineage>
        <taxon>Bacteria</taxon>
        <taxon>Bacillati</taxon>
        <taxon>Actinomycetota</taxon>
        <taxon>Actinomycetes</taxon>
        <taxon>Kitasatosporales</taxon>
        <taxon>Streptomycetaceae</taxon>
        <taxon>Streptomyces</taxon>
    </lineage>
</organism>
<evidence type="ECO:0000256" key="1">
    <source>
        <dbReference type="SAM" id="MobiDB-lite"/>
    </source>
</evidence>
<protein>
    <submittedName>
        <fullName evidence="2">Uncharacterized protein</fullName>
    </submittedName>
</protein>
<name>A0ABV4ZHZ4_9ACTN</name>
<accession>A0ABV4ZHZ4</accession>
<gene>
    <name evidence="2" type="ORF">ACE11A_05140</name>
</gene>
<dbReference type="RefSeq" id="WP_346135440.1">
    <property type="nucleotide sequence ID" value="NZ_BAAATI010000013.1"/>
</dbReference>
<keyword evidence="3" id="KW-1185">Reference proteome</keyword>
<dbReference type="EMBL" id="JBHGBT010000003">
    <property type="protein sequence ID" value="MFB4193746.1"/>
    <property type="molecule type" value="Genomic_DNA"/>
</dbReference>
<evidence type="ECO:0000313" key="2">
    <source>
        <dbReference type="EMBL" id="MFB4193746.1"/>
    </source>
</evidence>
<proteinExistence type="predicted"/>
<evidence type="ECO:0000313" key="3">
    <source>
        <dbReference type="Proteomes" id="UP001577267"/>
    </source>
</evidence>